<comment type="caution">
    <text evidence="2">The sequence shown here is derived from an EMBL/GenBank/DDBJ whole genome shotgun (WGS) entry which is preliminary data.</text>
</comment>
<keyword evidence="3" id="KW-1185">Reference proteome</keyword>
<proteinExistence type="predicted"/>
<evidence type="ECO:0000313" key="3">
    <source>
        <dbReference type="Proteomes" id="UP001338309"/>
    </source>
</evidence>
<name>A0ABQ6PRR8_9BACT</name>
<organism evidence="2 3">
    <name type="scientific">Algoriphagus confluentis</name>
    <dbReference type="NCBI Taxonomy" id="1697556"/>
    <lineage>
        <taxon>Bacteria</taxon>
        <taxon>Pseudomonadati</taxon>
        <taxon>Bacteroidota</taxon>
        <taxon>Cytophagia</taxon>
        <taxon>Cytophagales</taxon>
        <taxon>Cyclobacteriaceae</taxon>
        <taxon>Algoriphagus</taxon>
    </lineage>
</organism>
<evidence type="ECO:0008006" key="4">
    <source>
        <dbReference type="Google" id="ProtNLM"/>
    </source>
</evidence>
<dbReference type="RefSeq" id="WP_338225406.1">
    <property type="nucleotide sequence ID" value="NZ_BTPD01000011.1"/>
</dbReference>
<dbReference type="Proteomes" id="UP001338309">
    <property type="component" value="Unassembled WGS sequence"/>
</dbReference>
<feature type="signal peptide" evidence="1">
    <location>
        <begin position="1"/>
        <end position="23"/>
    </location>
</feature>
<dbReference type="EMBL" id="BTPD01000011">
    <property type="protein sequence ID" value="GMQ30694.1"/>
    <property type="molecule type" value="Genomic_DNA"/>
</dbReference>
<accession>A0ABQ6PRR8</accession>
<gene>
    <name evidence="2" type="ORF">Aconfl_33370</name>
</gene>
<feature type="chain" id="PRO_5047087327" description="DUF3575 domain-containing protein" evidence="1">
    <location>
        <begin position="24"/>
        <end position="220"/>
    </location>
</feature>
<evidence type="ECO:0000313" key="2">
    <source>
        <dbReference type="EMBL" id="GMQ30694.1"/>
    </source>
</evidence>
<protein>
    <recommendedName>
        <fullName evidence="4">DUF3575 domain-containing protein</fullName>
    </recommendedName>
</protein>
<keyword evidence="1" id="KW-0732">Signal</keyword>
<sequence length="220" mass="26068">MQRRILFISIVILMISNTLQLKAQESESPKGINTFNKKTTYNKWFVGSSFLMLGNFIPEDPNPLKYFQLNFGYRITLRDVVQFRFKKSQYAWPLGIPFGPDFDMPGLNYLGYERKLAPQIGYKRFWRKGDYSSVYILNAFEKYVDENKKKIGNRFNLYTDFYLGFHSKLFKDMFFFEPAIDISYWPIRTGIPKFFNGVESQWSNYSIQSTKDLGFKFLCS</sequence>
<reference evidence="2 3" key="1">
    <citation type="submission" date="2023-08" db="EMBL/GenBank/DDBJ databases">
        <title>Draft genome sequence of Algoriphagus confluentis.</title>
        <authorList>
            <person name="Takatani N."/>
            <person name="Hosokawa M."/>
            <person name="Sawabe T."/>
        </authorList>
    </citation>
    <scope>NUCLEOTIDE SEQUENCE [LARGE SCALE GENOMIC DNA]</scope>
    <source>
        <strain evidence="2 3">NBRC 111222</strain>
    </source>
</reference>
<evidence type="ECO:0000256" key="1">
    <source>
        <dbReference type="SAM" id="SignalP"/>
    </source>
</evidence>